<feature type="region of interest" description="Disordered" evidence="1">
    <location>
        <begin position="17"/>
        <end position="43"/>
    </location>
</feature>
<comment type="caution">
    <text evidence="2">The sequence shown here is derived from an EMBL/GenBank/DDBJ whole genome shotgun (WGS) entry which is preliminary data.</text>
</comment>
<evidence type="ECO:0000313" key="3">
    <source>
        <dbReference type="Proteomes" id="UP001154282"/>
    </source>
</evidence>
<name>A0AAV0Q946_9ROSI</name>
<feature type="compositionally biased region" description="Basic and acidic residues" evidence="1">
    <location>
        <begin position="58"/>
        <end position="72"/>
    </location>
</feature>
<sequence>HPFLLLPKTAENHRCWRRGLRRRRGKRRRRRQRGRRRGLRAGRRRRCLEMPVAVLEERRNRPSKKEDIDARSARKTTTPAAKRRKFLRNFAR</sequence>
<protein>
    <submittedName>
        <fullName evidence="2">Uncharacterized protein</fullName>
    </submittedName>
</protein>
<reference evidence="2" key="1">
    <citation type="submission" date="2022-08" db="EMBL/GenBank/DDBJ databases">
        <authorList>
            <person name="Gutierrez-Valencia J."/>
        </authorList>
    </citation>
    <scope>NUCLEOTIDE SEQUENCE</scope>
</reference>
<dbReference type="Proteomes" id="UP001154282">
    <property type="component" value="Unassembled WGS sequence"/>
</dbReference>
<keyword evidence="3" id="KW-1185">Reference proteome</keyword>
<proteinExistence type="predicted"/>
<dbReference type="AlphaFoldDB" id="A0AAV0Q946"/>
<accession>A0AAV0Q946</accession>
<organism evidence="2 3">
    <name type="scientific">Linum tenue</name>
    <dbReference type="NCBI Taxonomy" id="586396"/>
    <lineage>
        <taxon>Eukaryota</taxon>
        <taxon>Viridiplantae</taxon>
        <taxon>Streptophyta</taxon>
        <taxon>Embryophyta</taxon>
        <taxon>Tracheophyta</taxon>
        <taxon>Spermatophyta</taxon>
        <taxon>Magnoliopsida</taxon>
        <taxon>eudicotyledons</taxon>
        <taxon>Gunneridae</taxon>
        <taxon>Pentapetalae</taxon>
        <taxon>rosids</taxon>
        <taxon>fabids</taxon>
        <taxon>Malpighiales</taxon>
        <taxon>Linaceae</taxon>
        <taxon>Linum</taxon>
    </lineage>
</organism>
<feature type="compositionally biased region" description="Basic residues" evidence="1">
    <location>
        <begin position="81"/>
        <end position="92"/>
    </location>
</feature>
<dbReference type="EMBL" id="CAMGYJ010000009">
    <property type="protein sequence ID" value="CAI0540792.1"/>
    <property type="molecule type" value="Genomic_DNA"/>
</dbReference>
<evidence type="ECO:0000256" key="1">
    <source>
        <dbReference type="SAM" id="MobiDB-lite"/>
    </source>
</evidence>
<evidence type="ECO:0000313" key="2">
    <source>
        <dbReference type="EMBL" id="CAI0540792.1"/>
    </source>
</evidence>
<gene>
    <name evidence="2" type="ORF">LITE_LOCUS41845</name>
</gene>
<feature type="non-terminal residue" evidence="2">
    <location>
        <position position="1"/>
    </location>
</feature>
<feature type="region of interest" description="Disordered" evidence="1">
    <location>
        <begin position="58"/>
        <end position="92"/>
    </location>
</feature>